<dbReference type="Pfam" id="PF01048">
    <property type="entry name" value="PNP_UDP_1"/>
    <property type="match status" value="1"/>
</dbReference>
<reference evidence="3 4" key="1">
    <citation type="submission" date="2020-08" db="EMBL/GenBank/DDBJ databases">
        <title>Functional genomics of gut bacteria from endangered species of beetles.</title>
        <authorList>
            <person name="Carlos-Shanley C."/>
        </authorList>
    </citation>
    <scope>NUCLEOTIDE SEQUENCE [LARGE SCALE GENOMIC DNA]</scope>
    <source>
        <strain evidence="3 4">S00123</strain>
    </source>
</reference>
<dbReference type="GO" id="GO:0008782">
    <property type="term" value="F:adenosylhomocysteine nucleosidase activity"/>
    <property type="evidence" value="ECO:0007669"/>
    <property type="project" value="UniProtKB-EC"/>
</dbReference>
<dbReference type="Proteomes" id="UP000539957">
    <property type="component" value="Unassembled WGS sequence"/>
</dbReference>
<dbReference type="InterPro" id="IPR000845">
    <property type="entry name" value="Nucleoside_phosphorylase_d"/>
</dbReference>
<keyword evidence="3" id="KW-0326">Glycosidase</keyword>
<feature type="domain" description="Nucleoside phosphorylase" evidence="2">
    <location>
        <begin position="139"/>
        <end position="201"/>
    </location>
</feature>
<keyword evidence="4" id="KW-1185">Reference proteome</keyword>
<feature type="region of interest" description="Disordered" evidence="1">
    <location>
        <begin position="223"/>
        <end position="244"/>
    </location>
</feature>
<organism evidence="3 4">
    <name type="scientific">Brevundimonas bullata</name>
    <dbReference type="NCBI Taxonomy" id="13160"/>
    <lineage>
        <taxon>Bacteria</taxon>
        <taxon>Pseudomonadati</taxon>
        <taxon>Pseudomonadota</taxon>
        <taxon>Alphaproteobacteria</taxon>
        <taxon>Caulobacterales</taxon>
        <taxon>Caulobacteraceae</taxon>
        <taxon>Brevundimonas</taxon>
    </lineage>
</organism>
<accession>A0A7W7IRZ3</accession>
<name>A0A7W7IRZ3_9CAUL</name>
<dbReference type="EMBL" id="JACHKY010000006">
    <property type="protein sequence ID" value="MBB4799435.1"/>
    <property type="molecule type" value="Genomic_DNA"/>
</dbReference>
<dbReference type="InterPro" id="IPR010050">
    <property type="entry name" value="MTA_SAH_nuc_hyp"/>
</dbReference>
<evidence type="ECO:0000259" key="2">
    <source>
        <dbReference type="Pfam" id="PF01048"/>
    </source>
</evidence>
<evidence type="ECO:0000256" key="1">
    <source>
        <dbReference type="SAM" id="MobiDB-lite"/>
    </source>
</evidence>
<dbReference type="SUPFAM" id="SSF53167">
    <property type="entry name" value="Purine and uridine phosphorylases"/>
    <property type="match status" value="1"/>
</dbReference>
<evidence type="ECO:0000313" key="4">
    <source>
        <dbReference type="Proteomes" id="UP000539957"/>
    </source>
</evidence>
<protein>
    <submittedName>
        <fullName evidence="3">Adenosylhomocysteine nucleosidase</fullName>
        <ecNumber evidence="3">3.2.2.9</ecNumber>
    </submittedName>
</protein>
<dbReference type="AlphaFoldDB" id="A0A7W7IRZ3"/>
<sequence>MSEGRSEDIYGLTVLPVMAAPAEYGAALQARITPLMTGIGPVEAAIALTAALTRLEAEDVLPDLIVSLGSCGSRDLEHAAVYQASSVSYRDMDASPLGFEKGKTPLLDLPAVLPLPCPIPGVPTATLSTGANVVSGAAYAAIDTEMVDMETFALLRVAQTFGVPLIALRGVSDGKSELTKLEDWTSTLHHVDANLAAAWDRLTEVLTTQGLAALADVPASRLDPDVFTRQEPAPSTPASDSEPS</sequence>
<proteinExistence type="predicted"/>
<gene>
    <name evidence="3" type="ORF">HNP32_003193</name>
</gene>
<dbReference type="Gene3D" id="3.40.50.1580">
    <property type="entry name" value="Nucleoside phosphorylase domain"/>
    <property type="match status" value="1"/>
</dbReference>
<dbReference type="EC" id="3.2.2.9" evidence="3"/>
<dbReference type="NCBIfam" id="TIGR01705">
    <property type="entry name" value="MTA_SAH-nuc-hyp"/>
    <property type="match status" value="1"/>
</dbReference>
<dbReference type="RefSeq" id="WP_311769964.1">
    <property type="nucleotide sequence ID" value="NZ_JACHKY010000006.1"/>
</dbReference>
<evidence type="ECO:0000313" key="3">
    <source>
        <dbReference type="EMBL" id="MBB4799435.1"/>
    </source>
</evidence>
<dbReference type="GO" id="GO:0009116">
    <property type="term" value="P:nucleoside metabolic process"/>
    <property type="evidence" value="ECO:0007669"/>
    <property type="project" value="InterPro"/>
</dbReference>
<dbReference type="InterPro" id="IPR035994">
    <property type="entry name" value="Nucleoside_phosphorylase_sf"/>
</dbReference>
<comment type="caution">
    <text evidence="3">The sequence shown here is derived from an EMBL/GenBank/DDBJ whole genome shotgun (WGS) entry which is preliminary data.</text>
</comment>
<keyword evidence="3" id="KW-0378">Hydrolase</keyword>